<keyword evidence="3" id="KW-1185">Reference proteome</keyword>
<feature type="region of interest" description="Disordered" evidence="1">
    <location>
        <begin position="136"/>
        <end position="159"/>
    </location>
</feature>
<dbReference type="OrthoDB" id="3548061at2759"/>
<gene>
    <name evidence="2" type="ORF">SCLTRI_LOCUS2544</name>
</gene>
<dbReference type="EMBL" id="CAJHIA010000009">
    <property type="protein sequence ID" value="CAD6442752.1"/>
    <property type="molecule type" value="Genomic_DNA"/>
</dbReference>
<sequence>MLDPPNPSWATLEQTYEIYPASAFTTYGAYLDKRRQWLQQIGLDIIPFCYKTLELSEGNMQDGNPVVDSWSDFEYTYDFIKEKDKEFKNDAAGYAKKHGYWIIDIGLNFDPFNDAYSFYLYVFARSLVQKAEKAGDNYKAPPSEAKKTSKRSSAAKSSSRPLLEIMDIRVMGMEGMEGMGDIKMTNIISVFTGFLLTFCLRWMV</sequence>
<reference evidence="2" key="1">
    <citation type="submission" date="2020-10" db="EMBL/GenBank/DDBJ databases">
        <authorList>
            <person name="Kusch S."/>
        </authorList>
    </citation>
    <scope>NUCLEOTIDE SEQUENCE</scope>
    <source>
        <strain evidence="2">SwB9</strain>
    </source>
</reference>
<dbReference type="Proteomes" id="UP000624404">
    <property type="component" value="Unassembled WGS sequence"/>
</dbReference>
<organism evidence="2 3">
    <name type="scientific">Sclerotinia trifoliorum</name>
    <dbReference type="NCBI Taxonomy" id="28548"/>
    <lineage>
        <taxon>Eukaryota</taxon>
        <taxon>Fungi</taxon>
        <taxon>Dikarya</taxon>
        <taxon>Ascomycota</taxon>
        <taxon>Pezizomycotina</taxon>
        <taxon>Leotiomycetes</taxon>
        <taxon>Helotiales</taxon>
        <taxon>Sclerotiniaceae</taxon>
        <taxon>Sclerotinia</taxon>
    </lineage>
</organism>
<evidence type="ECO:0000313" key="3">
    <source>
        <dbReference type="Proteomes" id="UP000624404"/>
    </source>
</evidence>
<name>A0A8H2VQ31_9HELO</name>
<protein>
    <submittedName>
        <fullName evidence="2">45ec2879-895b-4cec-99b9-c58cb3ec0db6</fullName>
    </submittedName>
</protein>
<proteinExistence type="predicted"/>
<accession>A0A8H2VQ31</accession>
<evidence type="ECO:0000313" key="2">
    <source>
        <dbReference type="EMBL" id="CAD6442752.1"/>
    </source>
</evidence>
<dbReference type="AlphaFoldDB" id="A0A8H2VQ31"/>
<evidence type="ECO:0000256" key="1">
    <source>
        <dbReference type="SAM" id="MobiDB-lite"/>
    </source>
</evidence>
<comment type="caution">
    <text evidence="2">The sequence shown here is derived from an EMBL/GenBank/DDBJ whole genome shotgun (WGS) entry which is preliminary data.</text>
</comment>